<evidence type="ECO:0000313" key="2">
    <source>
        <dbReference type="EMBL" id="ARF02809.1"/>
    </source>
</evidence>
<dbReference type="InterPro" id="IPR011009">
    <property type="entry name" value="Kinase-like_dom_sf"/>
</dbReference>
<dbReference type="Gene3D" id="1.10.510.10">
    <property type="entry name" value="Transferase(Phosphotransferase) domain 1"/>
    <property type="match status" value="1"/>
</dbReference>
<dbReference type="EMBL" id="KX857216">
    <property type="protein sequence ID" value="ARF02809.1"/>
    <property type="molecule type" value="Genomic_DNA"/>
</dbReference>
<dbReference type="GO" id="GO:0005524">
    <property type="term" value="F:ATP binding"/>
    <property type="evidence" value="ECO:0007669"/>
    <property type="project" value="InterPro"/>
</dbReference>
<protein>
    <submittedName>
        <fullName evidence="2">SWPV1-248</fullName>
    </submittedName>
</protein>
<feature type="domain" description="Protein kinase" evidence="1">
    <location>
        <begin position="1"/>
        <end position="268"/>
    </location>
</feature>
<dbReference type="InterPro" id="IPR001245">
    <property type="entry name" value="Ser-Thr/Tyr_kinase_cat_dom"/>
</dbReference>
<proteinExistence type="predicted"/>
<reference evidence="2 3" key="1">
    <citation type="journal article" date="2017" name="BMC Genomics">
        <title>Genomic characterization of two novel pathogenic avipoxviruses isolated from pacific shearwaters (Ardenna spp.).</title>
        <authorList>
            <person name="Sarker S."/>
            <person name="Das S."/>
            <person name="Lavers J.L."/>
            <person name="Hutton I."/>
            <person name="Helbig K."/>
            <person name="Imbery J."/>
            <person name="Upton C."/>
            <person name="Raidal S.R."/>
        </authorList>
    </citation>
    <scope>NUCLEOTIDE SEQUENCE [LARGE SCALE GENOMIC DNA]</scope>
    <source>
        <strain evidence="2 3">SWPV-1</strain>
    </source>
</reference>
<accession>A0A1V0S8A4</accession>
<dbReference type="InterPro" id="IPR050167">
    <property type="entry name" value="Ser_Thr_protein_kinase"/>
</dbReference>
<name>A0A1V0S8A4_CNPV</name>
<dbReference type="Pfam" id="PF07714">
    <property type="entry name" value="PK_Tyr_Ser-Thr"/>
    <property type="match status" value="1"/>
</dbReference>
<dbReference type="PANTHER" id="PTHR23257">
    <property type="entry name" value="SERINE-THREONINE PROTEIN KINASE"/>
    <property type="match status" value="1"/>
</dbReference>
<dbReference type="SUPFAM" id="SSF56112">
    <property type="entry name" value="Protein kinase-like (PK-like)"/>
    <property type="match status" value="1"/>
</dbReference>
<organism evidence="2 3">
    <name type="scientific">Shearwaterpox virus</name>
    <dbReference type="NCBI Taxonomy" id="1974596"/>
    <lineage>
        <taxon>Viruses</taxon>
        <taxon>Varidnaviria</taxon>
        <taxon>Bamfordvirae</taxon>
        <taxon>Nucleocytoviricota</taxon>
        <taxon>Pokkesviricetes</taxon>
        <taxon>Chitovirales</taxon>
        <taxon>Poxviridae</taxon>
        <taxon>Chordopoxvirinae</taxon>
        <taxon>Avipoxvirus</taxon>
        <taxon>Avipoxvirus canarypox</taxon>
        <taxon>Canarypox virus</taxon>
    </lineage>
</organism>
<dbReference type="Proteomes" id="UP000315116">
    <property type="component" value="Segment"/>
</dbReference>
<sequence>MSKNIQFKDLEKVEIEDVENYPYVYVDGYFYDGVYKGKDITMKLFTRLDEFNVSNTIKEIDILRGFIYTPNVISLLGYVFDISRERVLYGIVLESICLTLREYIDINTNLSYDCKACIILEAVKGLDALHYKYETPILHHNLTSDSFFVTKDNTLKIGTSAKYKHTSRVNFMAYFDYNIIMDIFSEYTIYSEIYSLGIVLWEILTGKIPFENMNYTGIYNMLIKDNVSEYLPLDAPIELQGIIVGCRSKNTSTRPTTTSIINFLTQYINLIDKNKNRNLNRIECSQ</sequence>
<gene>
    <name evidence="2" type="primary">SWPV1-248</name>
</gene>
<dbReference type="InterPro" id="IPR000719">
    <property type="entry name" value="Prot_kinase_dom"/>
</dbReference>
<evidence type="ECO:0000259" key="1">
    <source>
        <dbReference type="PROSITE" id="PS50011"/>
    </source>
</evidence>
<dbReference type="PROSITE" id="PS50011">
    <property type="entry name" value="PROTEIN_KINASE_DOM"/>
    <property type="match status" value="1"/>
</dbReference>
<evidence type="ECO:0000313" key="3">
    <source>
        <dbReference type="Proteomes" id="UP000315116"/>
    </source>
</evidence>
<dbReference type="GO" id="GO:0004672">
    <property type="term" value="F:protein kinase activity"/>
    <property type="evidence" value="ECO:0007669"/>
    <property type="project" value="InterPro"/>
</dbReference>
<dbReference type="GO" id="GO:0007165">
    <property type="term" value="P:signal transduction"/>
    <property type="evidence" value="ECO:0007669"/>
    <property type="project" value="TreeGrafter"/>
</dbReference>
<dbReference type="PANTHER" id="PTHR23257:SF963">
    <property type="entry name" value="AT08303P"/>
    <property type="match status" value="1"/>
</dbReference>